<protein>
    <submittedName>
        <fullName evidence="1">Uncharacterized protein</fullName>
    </submittedName>
</protein>
<dbReference type="RefSeq" id="XP_008869340.1">
    <property type="nucleotide sequence ID" value="XM_008871118.1"/>
</dbReference>
<proteinExistence type="predicted"/>
<dbReference type="EMBL" id="KI913962">
    <property type="protein sequence ID" value="ETW01492.1"/>
    <property type="molecule type" value="Genomic_DNA"/>
</dbReference>
<gene>
    <name evidence="1" type="ORF">H310_06165</name>
</gene>
<dbReference type="GeneID" id="20083215"/>
<reference evidence="1" key="1">
    <citation type="submission" date="2013-12" db="EMBL/GenBank/DDBJ databases">
        <title>The Genome Sequence of Aphanomyces invadans NJM9701.</title>
        <authorList>
            <consortium name="The Broad Institute Genomics Platform"/>
            <person name="Russ C."/>
            <person name="Tyler B."/>
            <person name="van West P."/>
            <person name="Dieguez-Uribeondo J."/>
            <person name="Young S.K."/>
            <person name="Zeng Q."/>
            <person name="Gargeya S."/>
            <person name="Fitzgerald M."/>
            <person name="Abouelleil A."/>
            <person name="Alvarado L."/>
            <person name="Chapman S.B."/>
            <person name="Gainer-Dewar J."/>
            <person name="Goldberg J."/>
            <person name="Griggs A."/>
            <person name="Gujja S."/>
            <person name="Hansen M."/>
            <person name="Howarth C."/>
            <person name="Imamovic A."/>
            <person name="Ireland A."/>
            <person name="Larimer J."/>
            <person name="McCowan C."/>
            <person name="Murphy C."/>
            <person name="Pearson M."/>
            <person name="Poon T.W."/>
            <person name="Priest M."/>
            <person name="Roberts A."/>
            <person name="Saif S."/>
            <person name="Shea T."/>
            <person name="Sykes S."/>
            <person name="Wortman J."/>
            <person name="Nusbaum C."/>
            <person name="Birren B."/>
        </authorList>
    </citation>
    <scope>NUCLEOTIDE SEQUENCE [LARGE SCALE GENOMIC DNA]</scope>
    <source>
        <strain evidence="1">NJM9701</strain>
    </source>
</reference>
<accession>A0A024U6I8</accession>
<organism evidence="1">
    <name type="scientific">Aphanomyces invadans</name>
    <dbReference type="NCBI Taxonomy" id="157072"/>
    <lineage>
        <taxon>Eukaryota</taxon>
        <taxon>Sar</taxon>
        <taxon>Stramenopiles</taxon>
        <taxon>Oomycota</taxon>
        <taxon>Saprolegniomycetes</taxon>
        <taxon>Saprolegniales</taxon>
        <taxon>Verrucalvaceae</taxon>
        <taxon>Aphanomyces</taxon>
    </lineage>
</organism>
<evidence type="ECO:0000313" key="1">
    <source>
        <dbReference type="EMBL" id="ETW01492.1"/>
    </source>
</evidence>
<name>A0A024U6I8_9STRA</name>
<sequence>MRTLASKAQVLPGNGADKQFDATHWHLGRLFDDAIACARQNRPGHDATPTDVCAPKTMTTACPCTTLQTTGLEGPASRCRHDTWRLVSRSHWNAVGIDIAVLSGLLVLRPCARHGFIRAIAFAIQ</sequence>
<dbReference type="VEuPathDB" id="FungiDB:H310_06165"/>
<dbReference type="AlphaFoldDB" id="A0A024U6I8"/>